<comment type="caution">
    <text evidence="2">The sequence shown here is derived from an EMBL/GenBank/DDBJ whole genome shotgun (WGS) entry which is preliminary data.</text>
</comment>
<dbReference type="EMBL" id="SMAR01000081">
    <property type="protein sequence ID" value="TCT27566.1"/>
    <property type="molecule type" value="Genomic_DNA"/>
</dbReference>
<organism evidence="2 3">
    <name type="scientific">Martelella mediterranea</name>
    <dbReference type="NCBI Taxonomy" id="293089"/>
    <lineage>
        <taxon>Bacteria</taxon>
        <taxon>Pseudomonadati</taxon>
        <taxon>Pseudomonadota</taxon>
        <taxon>Alphaproteobacteria</taxon>
        <taxon>Hyphomicrobiales</taxon>
        <taxon>Aurantimonadaceae</taxon>
        <taxon>Martelella</taxon>
    </lineage>
</organism>
<dbReference type="Pfam" id="PF00082">
    <property type="entry name" value="Peptidase_S8"/>
    <property type="match status" value="1"/>
</dbReference>
<evidence type="ECO:0000313" key="2">
    <source>
        <dbReference type="EMBL" id="TCT27566.1"/>
    </source>
</evidence>
<sequence length="768" mass="84200">MQNQPDGLEPERLLVFEVTGSVTDFAKAVNRIDGLMFAGEDLLDPDELDDDPQVYLLVPDRTALEQIVNLWQRWQRGMDLPKGFAPWRNLFLRLRDIRPWGPGDRVRPLDQSLLLEAVEDAGQDELIRLECELVFRTGADAAAIAQNVVAAAVMNAGGQVVSAARHSAFSYDAMLIDMPRDEVRRIAQLHAETLADLDPILSIMPQSMSTTVEEGETEAVTPDEMEAPLDEPVAAIFDAVPLQSHPWISDWLILSDPYDLQALSVGPRIHGTAMASVIVHGDRNINSQAIGRKLYFRSVMYAPAPNGFGVLPERFQDDRLIIDLMIEAVMTMRQEGFDDIVIVNISLGDANKKYGGRMSAWGRALDYLSYRYGLLFIVSSGNISSSLNLNGYVHPDDFNDANCDDKKSAVLSALDEVKADRRILAPAESINCLTVGAWHKDGMAEVQLPYGRFRPFPDCEMPNISSALGHGHKSGIKPDILLPGGREHIILSPAAPPASIRPQAQGTRFGGIRVASPPVVGQPQDQSTWIIGSSPAAAYATHTAHRLYEVLEREYGELFTDLPNQQKAVLLKALVAHPASWQGADKFITATKFPVPANWDQMRREVARHLGYGFVSPHDAVSCAGDRATLWASGRLGPQQAVEFSVPVPDDFSRSADTRSVKATLAWLSPTRPGHQAYRACKLRVIPLSDNSKHALGVSPIVEPPWTQTEAGTLIHRQWSGQAFGHMGAGGTISLQIQREKDQGPVLDDAIPFGLVVSVGMNEVAREN</sequence>
<evidence type="ECO:0000259" key="1">
    <source>
        <dbReference type="Pfam" id="PF00082"/>
    </source>
</evidence>
<reference evidence="2 3" key="1">
    <citation type="submission" date="2019-03" db="EMBL/GenBank/DDBJ databases">
        <title>Freshwater and sediment microbial communities from various areas in North America, analyzing microbe dynamics in response to fracking.</title>
        <authorList>
            <person name="Lamendella R."/>
        </authorList>
    </citation>
    <scope>NUCLEOTIDE SEQUENCE [LARGE SCALE GENOMIC DNA]</scope>
    <source>
        <strain evidence="2 3">175.2</strain>
    </source>
</reference>
<dbReference type="SUPFAM" id="SSF52743">
    <property type="entry name" value="Subtilisin-like"/>
    <property type="match status" value="1"/>
</dbReference>
<accession>A0A4R3NC56</accession>
<keyword evidence="3" id="KW-1185">Reference proteome</keyword>
<proteinExistence type="predicted"/>
<dbReference type="Gene3D" id="3.40.50.200">
    <property type="entry name" value="Peptidase S8/S53 domain"/>
    <property type="match status" value="1"/>
</dbReference>
<evidence type="ECO:0000313" key="3">
    <source>
        <dbReference type="Proteomes" id="UP000295097"/>
    </source>
</evidence>
<dbReference type="Proteomes" id="UP000295097">
    <property type="component" value="Unassembled WGS sequence"/>
</dbReference>
<gene>
    <name evidence="2" type="ORF">EDC90_10812</name>
</gene>
<dbReference type="InterPro" id="IPR000209">
    <property type="entry name" value="Peptidase_S8/S53_dom"/>
</dbReference>
<protein>
    <submittedName>
        <fullName evidence="2">Subtilase family protein</fullName>
    </submittedName>
</protein>
<dbReference type="GO" id="GO:0006508">
    <property type="term" value="P:proteolysis"/>
    <property type="evidence" value="ECO:0007669"/>
    <property type="project" value="InterPro"/>
</dbReference>
<dbReference type="GO" id="GO:0004252">
    <property type="term" value="F:serine-type endopeptidase activity"/>
    <property type="evidence" value="ECO:0007669"/>
    <property type="project" value="InterPro"/>
</dbReference>
<name>A0A4R3NC56_9HYPH</name>
<dbReference type="AlphaFoldDB" id="A0A4R3NC56"/>
<feature type="domain" description="Peptidase S8/S53" evidence="1">
    <location>
        <begin position="268"/>
        <end position="571"/>
    </location>
</feature>
<dbReference type="InterPro" id="IPR036852">
    <property type="entry name" value="Peptidase_S8/S53_dom_sf"/>
</dbReference>